<evidence type="ECO:0000256" key="1">
    <source>
        <dbReference type="SAM" id="MobiDB-lite"/>
    </source>
</evidence>
<feature type="compositionally biased region" description="Basic and acidic residues" evidence="1">
    <location>
        <begin position="174"/>
        <end position="186"/>
    </location>
</feature>
<organism evidence="2 3">
    <name type="scientific">Tautonia plasticadhaerens</name>
    <dbReference type="NCBI Taxonomy" id="2527974"/>
    <lineage>
        <taxon>Bacteria</taxon>
        <taxon>Pseudomonadati</taxon>
        <taxon>Planctomycetota</taxon>
        <taxon>Planctomycetia</taxon>
        <taxon>Isosphaerales</taxon>
        <taxon>Isosphaeraceae</taxon>
        <taxon>Tautonia</taxon>
    </lineage>
</organism>
<evidence type="ECO:0000313" key="2">
    <source>
        <dbReference type="EMBL" id="QDV36207.1"/>
    </source>
</evidence>
<reference evidence="2 3" key="1">
    <citation type="submission" date="2019-02" db="EMBL/GenBank/DDBJ databases">
        <title>Deep-cultivation of Planctomycetes and their phenomic and genomic characterization uncovers novel biology.</title>
        <authorList>
            <person name="Wiegand S."/>
            <person name="Jogler M."/>
            <person name="Boedeker C."/>
            <person name="Pinto D."/>
            <person name="Vollmers J."/>
            <person name="Rivas-Marin E."/>
            <person name="Kohn T."/>
            <person name="Peeters S.H."/>
            <person name="Heuer A."/>
            <person name="Rast P."/>
            <person name="Oberbeckmann S."/>
            <person name="Bunk B."/>
            <person name="Jeske O."/>
            <person name="Meyerdierks A."/>
            <person name="Storesund J.E."/>
            <person name="Kallscheuer N."/>
            <person name="Luecker S."/>
            <person name="Lage O.M."/>
            <person name="Pohl T."/>
            <person name="Merkel B.J."/>
            <person name="Hornburger P."/>
            <person name="Mueller R.-W."/>
            <person name="Bruemmer F."/>
            <person name="Labrenz M."/>
            <person name="Spormann A.M."/>
            <person name="Op den Camp H."/>
            <person name="Overmann J."/>
            <person name="Amann R."/>
            <person name="Jetten M.S.M."/>
            <person name="Mascher T."/>
            <person name="Medema M.H."/>
            <person name="Devos D.P."/>
            <person name="Kaster A.-K."/>
            <person name="Ovreas L."/>
            <person name="Rohde M."/>
            <person name="Galperin M.Y."/>
            <person name="Jogler C."/>
        </authorList>
    </citation>
    <scope>NUCLEOTIDE SEQUENCE [LARGE SCALE GENOMIC DNA]</scope>
    <source>
        <strain evidence="2 3">ElP</strain>
    </source>
</reference>
<sequence>MALESAFQDLCERTRRCLDAAQALRLTVVEDRPLRDGALLADWLGDAAEGLVGDLEQAHGAAVEAYRAAALARDLALARRALATCHERTIAASLGYSAELGSYDRLSELIRLGRRRKGEWRAWSGSVREALDACPPPLGDLNQALCSCWQELAERATPPPITVHAIGISSGPPRIDDEPILGRRTP</sequence>
<protein>
    <submittedName>
        <fullName evidence="2">Uncharacterized protein</fullName>
    </submittedName>
</protein>
<keyword evidence="3" id="KW-1185">Reference proteome</keyword>
<dbReference type="RefSeq" id="WP_145272313.1">
    <property type="nucleotide sequence ID" value="NZ_CP036426.1"/>
</dbReference>
<accession>A0A518H5V0</accession>
<dbReference type="OrthoDB" id="3629231at2"/>
<evidence type="ECO:0000313" key="3">
    <source>
        <dbReference type="Proteomes" id="UP000317835"/>
    </source>
</evidence>
<dbReference type="EMBL" id="CP036426">
    <property type="protein sequence ID" value="QDV36207.1"/>
    <property type="molecule type" value="Genomic_DNA"/>
</dbReference>
<gene>
    <name evidence="2" type="ORF">ElP_41250</name>
</gene>
<dbReference type="Proteomes" id="UP000317835">
    <property type="component" value="Chromosome"/>
</dbReference>
<dbReference type="KEGG" id="tpla:ElP_41250"/>
<name>A0A518H5V0_9BACT</name>
<dbReference type="AlphaFoldDB" id="A0A518H5V0"/>
<feature type="region of interest" description="Disordered" evidence="1">
    <location>
        <begin position="166"/>
        <end position="186"/>
    </location>
</feature>
<proteinExistence type="predicted"/>